<evidence type="ECO:0000313" key="2">
    <source>
        <dbReference type="Proteomes" id="UP000650485"/>
    </source>
</evidence>
<organism evidence="1 2">
    <name type="scientific">Weissella confusa</name>
    <name type="common">Lactobacillus confusus</name>
    <dbReference type="NCBI Taxonomy" id="1583"/>
    <lineage>
        <taxon>Bacteria</taxon>
        <taxon>Bacillati</taxon>
        <taxon>Bacillota</taxon>
        <taxon>Bacilli</taxon>
        <taxon>Lactobacillales</taxon>
        <taxon>Lactobacillaceae</taxon>
        <taxon>Weissella</taxon>
    </lineage>
</organism>
<comment type="caution">
    <text evidence="1">The sequence shown here is derived from an EMBL/GenBank/DDBJ whole genome shotgun (WGS) entry which is preliminary data.</text>
</comment>
<gene>
    <name evidence="1" type="ORF">H7R52_13075</name>
</gene>
<reference evidence="1" key="1">
    <citation type="submission" date="2020-08" db="EMBL/GenBank/DDBJ databases">
        <title>Complete genome sequence of Weissella confusa strain FS54 provides insights into metabolic potential.</title>
        <authorList>
            <person name="Fhoula I."/>
            <person name="Najjari A."/>
            <person name="Lekired A."/>
            <person name="Bessrour-Aouam N."/>
            <person name="Jaballah S."/>
            <person name="Klibi N."/>
            <person name="Ouzari H.-I."/>
        </authorList>
    </citation>
    <scope>NUCLEOTIDE SEQUENCE</scope>
    <source>
        <strain evidence="1">FS54</strain>
    </source>
</reference>
<dbReference type="EMBL" id="JACSZT010000009">
    <property type="protein sequence ID" value="MBC6499395.1"/>
    <property type="molecule type" value="Genomic_DNA"/>
</dbReference>
<sequence>MLILLIILLAILIMYLVRRDRKRTAELRRLKYTVSEVTTNEGNQN</sequence>
<proteinExistence type="predicted"/>
<accession>A0A923NGR0</accession>
<name>A0A923NGR0_WEICO</name>
<dbReference type="Proteomes" id="UP000650485">
    <property type="component" value="Unassembled WGS sequence"/>
</dbReference>
<protein>
    <submittedName>
        <fullName evidence="1">Uncharacterized protein</fullName>
    </submittedName>
</protein>
<evidence type="ECO:0000313" key="1">
    <source>
        <dbReference type="EMBL" id="MBC6499395.1"/>
    </source>
</evidence>
<dbReference type="AlphaFoldDB" id="A0A923NGR0"/>